<evidence type="ECO:0000256" key="2">
    <source>
        <dbReference type="ARBA" id="ARBA00022980"/>
    </source>
</evidence>
<dbReference type="Gene3D" id="3.30.1440.10">
    <property type="match status" value="1"/>
</dbReference>
<dbReference type="InterPro" id="IPR022803">
    <property type="entry name" value="Ribosomal_uL5_dom_sf"/>
</dbReference>
<evidence type="ECO:0000256" key="3">
    <source>
        <dbReference type="ARBA" id="ARBA00023274"/>
    </source>
</evidence>
<protein>
    <submittedName>
        <fullName evidence="7">Ribosomal protein L5</fullName>
    </submittedName>
</protein>
<keyword evidence="7" id="KW-0496">Mitochondrion</keyword>
<dbReference type="GO" id="GO:0006412">
    <property type="term" value="P:translation"/>
    <property type="evidence" value="ECO:0007669"/>
    <property type="project" value="InterPro"/>
</dbReference>
<dbReference type="InterPro" id="IPR031309">
    <property type="entry name" value="Ribosomal_uL5_C"/>
</dbReference>
<accession>A0A976U7N4</accession>
<evidence type="ECO:0000313" key="7">
    <source>
        <dbReference type="EMBL" id="UVF37880.1"/>
    </source>
</evidence>
<evidence type="ECO:0000259" key="6">
    <source>
        <dbReference type="Pfam" id="PF00673"/>
    </source>
</evidence>
<dbReference type="EMBL" id="ON897766">
    <property type="protein sequence ID" value="UVF37880.1"/>
    <property type="molecule type" value="Genomic_DNA"/>
</dbReference>
<dbReference type="PANTHER" id="PTHR11994">
    <property type="entry name" value="60S RIBOSOMAL PROTEIN L11-RELATED"/>
    <property type="match status" value="1"/>
</dbReference>
<gene>
    <name evidence="7" type="primary">rpl5</name>
</gene>
<reference evidence="7" key="1">
    <citation type="submission" date="2022-07" db="EMBL/GenBank/DDBJ databases">
        <title>The complete mitochondrial genome of symbiochlorium hainandiaet.</title>
        <authorList>
            <person name="Yang F.F."/>
        </authorList>
    </citation>
    <scope>NUCLEOTIDE SEQUENCE</scope>
</reference>
<dbReference type="InterPro" id="IPR031310">
    <property type="entry name" value="Ribosomal_uL5_N"/>
</dbReference>
<dbReference type="InterPro" id="IPR002132">
    <property type="entry name" value="Ribosomal_uL5"/>
</dbReference>
<dbReference type="Pfam" id="PF00673">
    <property type="entry name" value="Ribosomal_L5_C"/>
    <property type="match status" value="1"/>
</dbReference>
<evidence type="ECO:0000259" key="5">
    <source>
        <dbReference type="Pfam" id="PF00281"/>
    </source>
</evidence>
<feature type="domain" description="Large ribosomal subunit protein uL5 C-terminal" evidence="6">
    <location>
        <begin position="86"/>
        <end position="168"/>
    </location>
</feature>
<dbReference type="Pfam" id="PF00281">
    <property type="entry name" value="Ribosomal_L5"/>
    <property type="match status" value="1"/>
</dbReference>
<feature type="domain" description="Large ribosomal subunit protein uL5 N-terminal" evidence="5">
    <location>
        <begin position="25"/>
        <end position="80"/>
    </location>
</feature>
<comment type="similarity">
    <text evidence="1 4">Belongs to the universal ribosomal protein uL5 family.</text>
</comment>
<dbReference type="SUPFAM" id="SSF55282">
    <property type="entry name" value="RL5-like"/>
    <property type="match status" value="1"/>
</dbReference>
<dbReference type="GO" id="GO:0005840">
    <property type="term" value="C:ribosome"/>
    <property type="evidence" value="ECO:0007669"/>
    <property type="project" value="UniProtKB-KW"/>
</dbReference>
<dbReference type="GeneID" id="74895804"/>
<sequence>MKHSYFYNQTLTVDLILKKPRTFKNIMQLPRVNKIVIDTTNKAILKNPKYLMNSILFLESLSGQIPTLTFAKKSIATLKLKKNQILGCMLTLKKDRIYSFFHKLIHVSLPLVHDFWGIRGNVSNNDMANKGIALGLNNIMIFPEIENNYLFLDDFYTNTIGANINIVFKPFCCITVKEIASFFRLN</sequence>
<dbReference type="GO" id="GO:1990904">
    <property type="term" value="C:ribonucleoprotein complex"/>
    <property type="evidence" value="ECO:0007669"/>
    <property type="project" value="UniProtKB-KW"/>
</dbReference>
<evidence type="ECO:0000256" key="1">
    <source>
        <dbReference type="ARBA" id="ARBA00008553"/>
    </source>
</evidence>
<keyword evidence="2 4" id="KW-0689">Ribosomal protein</keyword>
<name>A0A976U7N4_9CHLO</name>
<keyword evidence="3 4" id="KW-0687">Ribonucleoprotein</keyword>
<dbReference type="GO" id="GO:0003735">
    <property type="term" value="F:structural constituent of ribosome"/>
    <property type="evidence" value="ECO:0007669"/>
    <property type="project" value="InterPro"/>
</dbReference>
<dbReference type="PIRSF" id="PIRSF002161">
    <property type="entry name" value="Ribosomal_L5"/>
    <property type="match status" value="1"/>
</dbReference>
<geneLocation type="mitochondrion" evidence="7"/>
<dbReference type="AlphaFoldDB" id="A0A976U7N4"/>
<dbReference type="RefSeq" id="YP_010470392.1">
    <property type="nucleotide sequence ID" value="NC_066038.1"/>
</dbReference>
<evidence type="ECO:0000256" key="4">
    <source>
        <dbReference type="RuleBase" id="RU003930"/>
    </source>
</evidence>
<organism evidence="7">
    <name type="scientific">Symbiochloris sp. SG-2018</name>
    <dbReference type="NCBI Taxonomy" id="2126034"/>
    <lineage>
        <taxon>Eukaryota</taxon>
        <taxon>Viridiplantae</taxon>
        <taxon>Chlorophyta</taxon>
        <taxon>core chlorophytes</taxon>
        <taxon>Trebouxiophyceae</taxon>
        <taxon>Trebouxiales</taxon>
        <taxon>Trebouxiaceae</taxon>
        <taxon>Symbiochloris</taxon>
    </lineage>
</organism>
<proteinExistence type="inferred from homology"/>